<feature type="region of interest" description="Disordered" evidence="1">
    <location>
        <begin position="68"/>
        <end position="94"/>
    </location>
</feature>
<evidence type="ECO:0000313" key="2">
    <source>
        <dbReference type="EMBL" id="KAG9330529.1"/>
    </source>
</evidence>
<accession>A0A8T2MQ50</accession>
<keyword evidence="3" id="KW-1185">Reference proteome</keyword>
<evidence type="ECO:0000256" key="1">
    <source>
        <dbReference type="SAM" id="MobiDB-lite"/>
    </source>
</evidence>
<organism evidence="2 3">
    <name type="scientific">Albula glossodonta</name>
    <name type="common">roundjaw bonefish</name>
    <dbReference type="NCBI Taxonomy" id="121402"/>
    <lineage>
        <taxon>Eukaryota</taxon>
        <taxon>Metazoa</taxon>
        <taxon>Chordata</taxon>
        <taxon>Craniata</taxon>
        <taxon>Vertebrata</taxon>
        <taxon>Euteleostomi</taxon>
        <taxon>Actinopterygii</taxon>
        <taxon>Neopterygii</taxon>
        <taxon>Teleostei</taxon>
        <taxon>Albuliformes</taxon>
        <taxon>Albulidae</taxon>
        <taxon>Albula</taxon>
    </lineage>
</organism>
<name>A0A8T2MQ50_9TELE</name>
<comment type="caution">
    <text evidence="2">The sequence shown here is derived from an EMBL/GenBank/DDBJ whole genome shotgun (WGS) entry which is preliminary data.</text>
</comment>
<dbReference type="AlphaFoldDB" id="A0A8T2MQ50"/>
<protein>
    <submittedName>
        <fullName evidence="2">Uncharacterized protein</fullName>
    </submittedName>
</protein>
<dbReference type="Proteomes" id="UP000824540">
    <property type="component" value="Unassembled WGS sequence"/>
</dbReference>
<proteinExistence type="predicted"/>
<gene>
    <name evidence="2" type="ORF">JZ751_024075</name>
</gene>
<sequence>MTAAVSLYCNNLCTHSGGEKPFYPCGNQAAGSSSEHLYSKIGVSAERTGREDEGNTDVLYSSLVLDDKKKKKKQRKKNTEGSDPEVVYSTVRTG</sequence>
<reference evidence="2" key="1">
    <citation type="thesis" date="2021" institute="BYU ScholarsArchive" country="Provo, UT, USA">
        <title>Applications of and Algorithms for Genome Assembly and Genomic Analyses with an Emphasis on Marine Teleosts.</title>
        <authorList>
            <person name="Pickett B.D."/>
        </authorList>
    </citation>
    <scope>NUCLEOTIDE SEQUENCE</scope>
    <source>
        <strain evidence="2">HI-2016</strain>
    </source>
</reference>
<evidence type="ECO:0000313" key="3">
    <source>
        <dbReference type="Proteomes" id="UP000824540"/>
    </source>
</evidence>
<dbReference type="EMBL" id="JAFBMS010000562">
    <property type="protein sequence ID" value="KAG9330529.1"/>
    <property type="molecule type" value="Genomic_DNA"/>
</dbReference>